<feature type="compositionally biased region" description="Basic and acidic residues" evidence="7">
    <location>
        <begin position="213"/>
        <end position="260"/>
    </location>
</feature>
<organism evidence="9 10">
    <name type="scientific">Fukomys damarensis</name>
    <name type="common">Damaraland mole rat</name>
    <name type="synonym">Cryptomys damarensis</name>
    <dbReference type="NCBI Taxonomy" id="885580"/>
    <lineage>
        <taxon>Eukaryota</taxon>
        <taxon>Metazoa</taxon>
        <taxon>Chordata</taxon>
        <taxon>Craniata</taxon>
        <taxon>Vertebrata</taxon>
        <taxon>Euteleostomi</taxon>
        <taxon>Mammalia</taxon>
        <taxon>Eutheria</taxon>
        <taxon>Euarchontoglires</taxon>
        <taxon>Glires</taxon>
        <taxon>Rodentia</taxon>
        <taxon>Hystricomorpha</taxon>
        <taxon>Bathyergidae</taxon>
        <taxon>Fukomys</taxon>
    </lineage>
</organism>
<feature type="region of interest" description="Disordered" evidence="7">
    <location>
        <begin position="1"/>
        <end position="38"/>
    </location>
</feature>
<keyword evidence="3" id="KW-0272">Extracellular matrix</keyword>
<dbReference type="InterPro" id="IPR008160">
    <property type="entry name" value="Collagen"/>
</dbReference>
<dbReference type="InterPro" id="IPR008983">
    <property type="entry name" value="Tumour_necrosis_fac-like_dom"/>
</dbReference>
<dbReference type="Pfam" id="PF00386">
    <property type="entry name" value="C1q"/>
    <property type="match status" value="1"/>
</dbReference>
<dbReference type="SUPFAM" id="SSF49842">
    <property type="entry name" value="TNF-like"/>
    <property type="match status" value="1"/>
</dbReference>
<evidence type="ECO:0000259" key="8">
    <source>
        <dbReference type="PROSITE" id="PS50871"/>
    </source>
</evidence>
<reference evidence="9 10" key="1">
    <citation type="submission" date="2013-11" db="EMBL/GenBank/DDBJ databases">
        <title>The Damaraland mole rat (Fukomys damarensis) genome and evolution of African mole rats.</title>
        <authorList>
            <person name="Gladyshev V.N."/>
            <person name="Fang X."/>
        </authorList>
    </citation>
    <scope>NUCLEOTIDE SEQUENCE [LARGE SCALE GENOMIC DNA]</scope>
    <source>
        <tissue evidence="9">Liver</tissue>
    </source>
</reference>
<keyword evidence="5" id="KW-0176">Collagen</keyword>
<dbReference type="EMBL" id="KN123762">
    <property type="protein sequence ID" value="KFO23453.1"/>
    <property type="molecule type" value="Genomic_DNA"/>
</dbReference>
<evidence type="ECO:0000256" key="7">
    <source>
        <dbReference type="SAM" id="MobiDB-lite"/>
    </source>
</evidence>
<dbReference type="PRINTS" id="PR00007">
    <property type="entry name" value="COMPLEMNTC1Q"/>
</dbReference>
<dbReference type="SMART" id="SM00110">
    <property type="entry name" value="C1Q"/>
    <property type="match status" value="1"/>
</dbReference>
<comment type="subcellular location">
    <subcellularLocation>
        <location evidence="1">Secreted</location>
        <location evidence="1">Extracellular space</location>
        <location evidence="1">Extracellular matrix</location>
    </subcellularLocation>
</comment>
<dbReference type="PANTHER" id="PTHR15427">
    <property type="entry name" value="EMILIN ELASTIN MICROFIBRIL INTERFACE-LOCATED PROTEIN ELASTIN MICROFIBRIL INTERFACER"/>
    <property type="match status" value="1"/>
</dbReference>
<feature type="compositionally biased region" description="Basic and acidic residues" evidence="7">
    <location>
        <begin position="270"/>
        <end position="279"/>
    </location>
</feature>
<sequence>MEAAAKTTPYTKFTKKSEGKETPKDIKVSSGSPQEEQETLLTETAALIEPTTDPATLDSDFPISTLLPFGNFNLDTVHYFLNCCRCCSLVAGEKGEPGKTGKPVVVKVWSCFVEYSENDIEDPVFEIQRGLKGEVGDMGIPGTPGVIGPQGPKGHKGEKGGLGPKGDKGSNGLAGVKGQKGSKGDLCGNCTKGDKGDPGAMGSPGLNGGPGAKGEKGETGEKGYCRDSGERGGKGQKGEEGMKGEKGSKGDTGIEGRRGSDGLPGAKGDVGLKGEKGELGHPGLVGPAGPKGELGAKGVRGPIGKKGSRGFKGSKGEVAKVPQSAFSVALSKPFPPPNIPIKFDKILYNYQEDYSPFTGKFNCSIPGTYVFSYHATVRGRPAGISLIAQNKKQFKTRETLYGHEIDQASLLLILKLSAGDQVWLEVSKDWNGLYVSVEDDSIFTGFLLYPEEPLEASP</sequence>
<dbReference type="Pfam" id="PF01391">
    <property type="entry name" value="Collagen"/>
    <property type="match status" value="2"/>
</dbReference>
<dbReference type="PROSITE" id="PS50871">
    <property type="entry name" value="C1Q"/>
    <property type="match status" value="1"/>
</dbReference>
<dbReference type="GO" id="GO:0005576">
    <property type="term" value="C:extracellular region"/>
    <property type="evidence" value="ECO:0007669"/>
    <property type="project" value="UniProtKB-SubCell"/>
</dbReference>
<evidence type="ECO:0000256" key="3">
    <source>
        <dbReference type="ARBA" id="ARBA00022530"/>
    </source>
</evidence>
<evidence type="ECO:0000256" key="6">
    <source>
        <dbReference type="ARBA" id="ARBA00023180"/>
    </source>
</evidence>
<accession>A0A091CYX8</accession>
<evidence type="ECO:0000256" key="2">
    <source>
        <dbReference type="ARBA" id="ARBA00022525"/>
    </source>
</evidence>
<feature type="region of interest" description="Disordered" evidence="7">
    <location>
        <begin position="136"/>
        <end position="316"/>
    </location>
</feature>
<keyword evidence="2" id="KW-0964">Secreted</keyword>
<evidence type="ECO:0000313" key="10">
    <source>
        <dbReference type="Proteomes" id="UP000028990"/>
    </source>
</evidence>
<dbReference type="InterPro" id="IPR050392">
    <property type="entry name" value="Collagen/C1q_domain"/>
</dbReference>
<dbReference type="AlphaFoldDB" id="A0A091CYX8"/>
<dbReference type="PANTHER" id="PTHR15427:SF51">
    <property type="entry name" value="OTOLIN 1"/>
    <property type="match status" value="1"/>
</dbReference>
<feature type="domain" description="C1q" evidence="8">
    <location>
        <begin position="319"/>
        <end position="454"/>
    </location>
</feature>
<evidence type="ECO:0000256" key="1">
    <source>
        <dbReference type="ARBA" id="ARBA00004498"/>
    </source>
</evidence>
<dbReference type="InterPro" id="IPR001073">
    <property type="entry name" value="C1q_dom"/>
</dbReference>
<feature type="compositionally biased region" description="Basic and acidic residues" evidence="7">
    <location>
        <begin position="15"/>
        <end position="27"/>
    </location>
</feature>
<dbReference type="STRING" id="885580.ENSFDAP00000001183"/>
<evidence type="ECO:0000256" key="5">
    <source>
        <dbReference type="ARBA" id="ARBA00023119"/>
    </source>
</evidence>
<proteinExistence type="predicted"/>
<keyword evidence="4" id="KW-0732">Signal</keyword>
<protein>
    <submittedName>
        <fullName evidence="9">Otolin-1</fullName>
    </submittedName>
</protein>
<dbReference type="FunFam" id="2.60.120.40:FF:000001">
    <property type="entry name" value="Complement C1q B chain"/>
    <property type="match status" value="1"/>
</dbReference>
<dbReference type="GO" id="GO:0005581">
    <property type="term" value="C:collagen trimer"/>
    <property type="evidence" value="ECO:0007669"/>
    <property type="project" value="UniProtKB-KW"/>
</dbReference>
<name>A0A091CYX8_FUKDA</name>
<evidence type="ECO:0000313" key="9">
    <source>
        <dbReference type="EMBL" id="KFO23453.1"/>
    </source>
</evidence>
<dbReference type="Proteomes" id="UP000028990">
    <property type="component" value="Unassembled WGS sequence"/>
</dbReference>
<gene>
    <name evidence="9" type="ORF">H920_15025</name>
</gene>
<keyword evidence="6" id="KW-0325">Glycoprotein</keyword>
<evidence type="ECO:0000256" key="4">
    <source>
        <dbReference type="ARBA" id="ARBA00022729"/>
    </source>
</evidence>
<keyword evidence="10" id="KW-1185">Reference proteome</keyword>
<dbReference type="Gene3D" id="2.60.120.40">
    <property type="match status" value="1"/>
</dbReference>